<evidence type="ECO:0000313" key="6">
    <source>
        <dbReference type="EMBL" id="MBE1611169.1"/>
    </source>
</evidence>
<organism evidence="6 7">
    <name type="scientific">Actinopolymorpha pittospori</name>
    <dbReference type="NCBI Taxonomy" id="648752"/>
    <lineage>
        <taxon>Bacteria</taxon>
        <taxon>Bacillati</taxon>
        <taxon>Actinomycetota</taxon>
        <taxon>Actinomycetes</taxon>
        <taxon>Propionibacteriales</taxon>
        <taxon>Actinopolymorphaceae</taxon>
        <taxon>Actinopolymorpha</taxon>
    </lineage>
</organism>
<feature type="domain" description="HTH araC/xylS-type" evidence="5">
    <location>
        <begin position="216"/>
        <end position="317"/>
    </location>
</feature>
<dbReference type="GO" id="GO:0003700">
    <property type="term" value="F:DNA-binding transcription factor activity"/>
    <property type="evidence" value="ECO:0007669"/>
    <property type="project" value="InterPro"/>
</dbReference>
<name>A0A927N2Y2_9ACTN</name>
<dbReference type="SUPFAM" id="SSF46689">
    <property type="entry name" value="Homeodomain-like"/>
    <property type="match status" value="1"/>
</dbReference>
<dbReference type="InterPro" id="IPR018060">
    <property type="entry name" value="HTH_AraC"/>
</dbReference>
<dbReference type="PROSITE" id="PS01124">
    <property type="entry name" value="HTH_ARAC_FAMILY_2"/>
    <property type="match status" value="1"/>
</dbReference>
<dbReference type="Pfam" id="PF14525">
    <property type="entry name" value="AraC_binding_2"/>
    <property type="match status" value="1"/>
</dbReference>
<gene>
    <name evidence="6" type="ORF">HEB94_008017</name>
</gene>
<evidence type="ECO:0000256" key="4">
    <source>
        <dbReference type="SAM" id="MobiDB-lite"/>
    </source>
</evidence>
<dbReference type="InterPro" id="IPR050204">
    <property type="entry name" value="AraC_XylS_family_regulators"/>
</dbReference>
<keyword evidence="1" id="KW-0805">Transcription regulation</keyword>
<dbReference type="Gene3D" id="1.10.10.60">
    <property type="entry name" value="Homeodomain-like"/>
    <property type="match status" value="1"/>
</dbReference>
<keyword evidence="3" id="KW-0804">Transcription</keyword>
<keyword evidence="7" id="KW-1185">Reference proteome</keyword>
<evidence type="ECO:0000256" key="3">
    <source>
        <dbReference type="ARBA" id="ARBA00023163"/>
    </source>
</evidence>
<dbReference type="InterPro" id="IPR035418">
    <property type="entry name" value="AraC-bd_2"/>
</dbReference>
<dbReference type="Proteomes" id="UP000638648">
    <property type="component" value="Unassembled WGS sequence"/>
</dbReference>
<dbReference type="Pfam" id="PF12833">
    <property type="entry name" value="HTH_18"/>
    <property type="match status" value="1"/>
</dbReference>
<evidence type="ECO:0000256" key="1">
    <source>
        <dbReference type="ARBA" id="ARBA00023015"/>
    </source>
</evidence>
<comment type="caution">
    <text evidence="6">The sequence shown here is derived from an EMBL/GenBank/DDBJ whole genome shotgun (WGS) entry which is preliminary data.</text>
</comment>
<dbReference type="RefSeq" id="WP_192754421.1">
    <property type="nucleotide sequence ID" value="NZ_BAABJL010000042.1"/>
</dbReference>
<dbReference type="SMART" id="SM00342">
    <property type="entry name" value="HTH_ARAC"/>
    <property type="match status" value="1"/>
</dbReference>
<dbReference type="PANTHER" id="PTHR46796:SF6">
    <property type="entry name" value="ARAC SUBFAMILY"/>
    <property type="match status" value="1"/>
</dbReference>
<evidence type="ECO:0000313" key="7">
    <source>
        <dbReference type="Proteomes" id="UP000638648"/>
    </source>
</evidence>
<dbReference type="PRINTS" id="PR00032">
    <property type="entry name" value="HTHARAC"/>
</dbReference>
<dbReference type="EMBL" id="JADBEM010000001">
    <property type="protein sequence ID" value="MBE1611169.1"/>
    <property type="molecule type" value="Genomic_DNA"/>
</dbReference>
<protein>
    <submittedName>
        <fullName evidence="6">AraC-like DNA-binding protein</fullName>
    </submittedName>
</protein>
<dbReference type="InterPro" id="IPR009057">
    <property type="entry name" value="Homeodomain-like_sf"/>
</dbReference>
<reference evidence="6" key="1">
    <citation type="submission" date="2020-10" db="EMBL/GenBank/DDBJ databases">
        <title>Sequencing the genomes of 1000 actinobacteria strains.</title>
        <authorList>
            <person name="Klenk H.-P."/>
        </authorList>
    </citation>
    <scope>NUCLEOTIDE SEQUENCE</scope>
    <source>
        <strain evidence="6">DSM 45354</strain>
    </source>
</reference>
<dbReference type="AlphaFoldDB" id="A0A927N2Y2"/>
<feature type="region of interest" description="Disordered" evidence="4">
    <location>
        <begin position="61"/>
        <end position="88"/>
    </location>
</feature>
<dbReference type="InterPro" id="IPR020449">
    <property type="entry name" value="Tscrpt_reg_AraC-type_HTH"/>
</dbReference>
<evidence type="ECO:0000256" key="2">
    <source>
        <dbReference type="ARBA" id="ARBA00023125"/>
    </source>
</evidence>
<proteinExistence type="predicted"/>
<sequence>MRQPSDTGEPAPTNLLEAWRKLTSRMLMPARVNTDDAVGFHASLGATDLGAQGISTVAFSSLRPQRTPKPIQGSDPEPNTAGLAQGEQQSIAQAAHEAIVGRGDLVVCSSSWPFEARVAADGRAASVVAHVPRVLIPLPQDRIERLLAVPLRGREGIGDVLTRFLAHLAIDAGARRPEESPHLGAVLVDLLTALLARHLEAGEAVPVDTRQRALFLQVQRFIQRHLGDPDLTPTVVATANHISIRYLHQIFRQHGCTVSASIRQLRLHRCHADLASPALRLTPISELAARWGFIRPAVFTRAFRAAYGLSPREYRRRALADLHADGQ</sequence>
<keyword evidence="2 6" id="KW-0238">DNA-binding</keyword>
<accession>A0A927N2Y2</accession>
<dbReference type="PANTHER" id="PTHR46796">
    <property type="entry name" value="HTH-TYPE TRANSCRIPTIONAL ACTIVATOR RHAS-RELATED"/>
    <property type="match status" value="1"/>
</dbReference>
<evidence type="ECO:0000259" key="5">
    <source>
        <dbReference type="PROSITE" id="PS01124"/>
    </source>
</evidence>
<dbReference type="GO" id="GO:0043565">
    <property type="term" value="F:sequence-specific DNA binding"/>
    <property type="evidence" value="ECO:0007669"/>
    <property type="project" value="InterPro"/>
</dbReference>